<dbReference type="PANTHER" id="PTHR43201:SF5">
    <property type="entry name" value="MEDIUM-CHAIN ACYL-COA LIGASE ACSF2, MITOCHONDRIAL"/>
    <property type="match status" value="1"/>
</dbReference>
<dbReference type="InterPro" id="IPR025110">
    <property type="entry name" value="AMP-bd_C"/>
</dbReference>
<dbReference type="RefSeq" id="WP_093117620.1">
    <property type="nucleotide sequence ID" value="NZ_FODS01000008.1"/>
</dbReference>
<name>A0A1H8REG7_9RHOB</name>
<dbReference type="Gene3D" id="3.30.300.30">
    <property type="match status" value="1"/>
</dbReference>
<accession>A0A1H8REG7</accession>
<reference evidence="5 6" key="1">
    <citation type="submission" date="2016-10" db="EMBL/GenBank/DDBJ databases">
        <authorList>
            <person name="de Groot N.N."/>
        </authorList>
    </citation>
    <scope>NUCLEOTIDE SEQUENCE [LARGE SCALE GENOMIC DNA]</scope>
    <source>
        <strain evidence="5 6">DSM 27842</strain>
    </source>
</reference>
<evidence type="ECO:0000313" key="6">
    <source>
        <dbReference type="Proteomes" id="UP000198893"/>
    </source>
</evidence>
<dbReference type="Pfam" id="PF00501">
    <property type="entry name" value="AMP-binding"/>
    <property type="match status" value="1"/>
</dbReference>
<evidence type="ECO:0000256" key="1">
    <source>
        <dbReference type="ARBA" id="ARBA00006432"/>
    </source>
</evidence>
<dbReference type="Gene3D" id="3.40.50.12780">
    <property type="entry name" value="N-terminal domain of ligase-like"/>
    <property type="match status" value="1"/>
</dbReference>
<dbReference type="PROSITE" id="PS00455">
    <property type="entry name" value="AMP_BINDING"/>
    <property type="match status" value="1"/>
</dbReference>
<dbReference type="AlphaFoldDB" id="A0A1H8REG7"/>
<evidence type="ECO:0000256" key="2">
    <source>
        <dbReference type="ARBA" id="ARBA00022598"/>
    </source>
</evidence>
<dbReference type="PANTHER" id="PTHR43201">
    <property type="entry name" value="ACYL-COA SYNTHETASE"/>
    <property type="match status" value="1"/>
</dbReference>
<dbReference type="STRING" id="569882.SAMN04490248_108121"/>
<dbReference type="InterPro" id="IPR045851">
    <property type="entry name" value="AMP-bd_C_sf"/>
</dbReference>
<organism evidence="5 6">
    <name type="scientific">Salinihabitans flavidus</name>
    <dbReference type="NCBI Taxonomy" id="569882"/>
    <lineage>
        <taxon>Bacteria</taxon>
        <taxon>Pseudomonadati</taxon>
        <taxon>Pseudomonadota</taxon>
        <taxon>Alphaproteobacteria</taxon>
        <taxon>Rhodobacterales</taxon>
        <taxon>Roseobacteraceae</taxon>
        <taxon>Salinihabitans</taxon>
    </lineage>
</organism>
<evidence type="ECO:0000259" key="4">
    <source>
        <dbReference type="Pfam" id="PF13193"/>
    </source>
</evidence>
<keyword evidence="2 5" id="KW-0436">Ligase</keyword>
<dbReference type="InterPro" id="IPR042099">
    <property type="entry name" value="ANL_N_sf"/>
</dbReference>
<dbReference type="Pfam" id="PF13193">
    <property type="entry name" value="AMP-binding_C"/>
    <property type="match status" value="1"/>
</dbReference>
<proteinExistence type="inferred from homology"/>
<feature type="domain" description="AMP-binding enzyme C-terminal" evidence="4">
    <location>
        <begin position="409"/>
        <end position="482"/>
    </location>
</feature>
<keyword evidence="6" id="KW-1185">Reference proteome</keyword>
<dbReference type="InterPro" id="IPR020845">
    <property type="entry name" value="AMP-binding_CS"/>
</dbReference>
<dbReference type="OrthoDB" id="9803968at2"/>
<dbReference type="InterPro" id="IPR000873">
    <property type="entry name" value="AMP-dep_synth/lig_dom"/>
</dbReference>
<dbReference type="GO" id="GO:0031956">
    <property type="term" value="F:medium-chain fatty acid-CoA ligase activity"/>
    <property type="evidence" value="ECO:0007669"/>
    <property type="project" value="TreeGrafter"/>
</dbReference>
<dbReference type="SUPFAM" id="SSF56801">
    <property type="entry name" value="Acetyl-CoA synthetase-like"/>
    <property type="match status" value="1"/>
</dbReference>
<evidence type="ECO:0000313" key="5">
    <source>
        <dbReference type="EMBL" id="SEO64756.1"/>
    </source>
</evidence>
<feature type="domain" description="AMP-dependent synthetase/ligase" evidence="3">
    <location>
        <begin position="11"/>
        <end position="359"/>
    </location>
</feature>
<evidence type="ECO:0000259" key="3">
    <source>
        <dbReference type="Pfam" id="PF00501"/>
    </source>
</evidence>
<protein>
    <submittedName>
        <fullName evidence="5">Acyl-CoA synthetase (AMP-forming)/AMP-acid ligase II</fullName>
    </submittedName>
</protein>
<gene>
    <name evidence="5" type="ORF">SAMN04490248_108121</name>
</gene>
<comment type="similarity">
    <text evidence="1">Belongs to the ATP-dependent AMP-binding enzyme family.</text>
</comment>
<dbReference type="Proteomes" id="UP000198893">
    <property type="component" value="Unassembled WGS sequence"/>
</dbReference>
<sequence length="506" mass="52932">MPLRTRLTDLARQRPDAPAARLGGVTYTRAALAQAAARVDGALRALPVGPAPPRLRLPPGARLMALATGNHPGALPLLAAALSGPHAIAMMDPEWPAPDLGRLLDRLRPDILALTPAQPALWNEAAQRGIPVWDVTAAPWQTHAPGPLTPGEGADSFLVGFTSGTSGTPRAFARNRQSWRESLAAGHAVFGLSEASHTLAPGPLAHGLALYALAETLDIGACFHSMPRFSARKAARALATGAIARLVAVPTMLDALVPLGPFPALGHVTTAGAKLSPELLTACRRAFPNATITEYYGASELGFVTLSRHDATGSSAPADSVGHPFPHVTLELRGEDGPAAPSQPGTVFIRSPQAIAGYLWGDGGGGFHRAGDWASVGDIGRIGPDGSLTLLGREDGMIITGGYNVYPQEVARVLAAAPGVAEAEVLGLPDPHLGQRIAAVLRCETPPDAATLIAHCAAHLPRYKSPRDFYTVAQWPFTASGKIARGTLLRWLQDKDTRLDRIDTAP</sequence>
<dbReference type="EMBL" id="FODS01000008">
    <property type="protein sequence ID" value="SEO64756.1"/>
    <property type="molecule type" value="Genomic_DNA"/>
</dbReference>
<dbReference type="GO" id="GO:0006631">
    <property type="term" value="P:fatty acid metabolic process"/>
    <property type="evidence" value="ECO:0007669"/>
    <property type="project" value="TreeGrafter"/>
</dbReference>